<keyword evidence="1" id="KW-0732">Signal</keyword>
<feature type="chain" id="PRO_5046133661" evidence="1">
    <location>
        <begin position="26"/>
        <end position="171"/>
    </location>
</feature>
<proteinExistence type="predicted"/>
<accession>A0ABY7YZN6</accession>
<dbReference type="RefSeq" id="WP_282211868.1">
    <property type="nucleotide sequence ID" value="NZ_CP118247.1"/>
</dbReference>
<evidence type="ECO:0000256" key="1">
    <source>
        <dbReference type="SAM" id="SignalP"/>
    </source>
</evidence>
<name>A0ABY7YZN6_9HYPH</name>
<feature type="signal peptide" evidence="1">
    <location>
        <begin position="1"/>
        <end position="25"/>
    </location>
</feature>
<organism evidence="3 4">
    <name type="scientific">Devosia rhodophyticola</name>
    <dbReference type="NCBI Taxonomy" id="3026423"/>
    <lineage>
        <taxon>Bacteria</taxon>
        <taxon>Pseudomonadati</taxon>
        <taxon>Pseudomonadota</taxon>
        <taxon>Alphaproteobacteria</taxon>
        <taxon>Hyphomicrobiales</taxon>
        <taxon>Devosiaceae</taxon>
        <taxon>Devosia</taxon>
    </lineage>
</organism>
<evidence type="ECO:0000313" key="4">
    <source>
        <dbReference type="Proteomes" id="UP001222118"/>
    </source>
</evidence>
<evidence type="ECO:0000259" key="2">
    <source>
        <dbReference type="Pfam" id="PF09832"/>
    </source>
</evidence>
<sequence length="171" mass="19045">MMTSAVKRLRAVTAIVLSLSMLALAAPTMAQEVAPDHLALAREYVDLTDRAAIYETTLVETAIQTSRQILSQSPDLADVTNKAIEKVLGEYKSRKGELLDQFARIYALRFSIEELQEIVAFYSSPTGEKLAKANFEVNSDMQQVLQVFTNNLNREFFAKVRAELKADGVDL</sequence>
<feature type="domain" description="DUF2059" evidence="2">
    <location>
        <begin position="97"/>
        <end position="147"/>
    </location>
</feature>
<dbReference type="Pfam" id="PF09832">
    <property type="entry name" value="DUF2059"/>
    <property type="match status" value="1"/>
</dbReference>
<keyword evidence="4" id="KW-1185">Reference proteome</keyword>
<gene>
    <name evidence="3" type="ORF">PSQ90_02490</name>
</gene>
<dbReference type="EMBL" id="CP118247">
    <property type="protein sequence ID" value="WDR06354.1"/>
    <property type="molecule type" value="Genomic_DNA"/>
</dbReference>
<evidence type="ECO:0000313" key="3">
    <source>
        <dbReference type="EMBL" id="WDR06354.1"/>
    </source>
</evidence>
<reference evidence="3 4" key="1">
    <citation type="submission" date="2023-02" db="EMBL/GenBank/DDBJ databases">
        <title>Devosia chondri sp. nov., isolated from the phycosphere of marine algae.</title>
        <authorList>
            <person name="Kim J.M."/>
            <person name="Lee J.K."/>
            <person name="Choi B.J."/>
            <person name="Bayburt H."/>
            <person name="Jeon C.O."/>
        </authorList>
    </citation>
    <scope>NUCLEOTIDE SEQUENCE [LARGE SCALE GENOMIC DNA]</scope>
    <source>
        <strain evidence="3 4">G2-5</strain>
    </source>
</reference>
<protein>
    <submittedName>
        <fullName evidence="3">DUF2059 domain-containing protein</fullName>
    </submittedName>
</protein>
<dbReference type="InterPro" id="IPR018637">
    <property type="entry name" value="DUF2059"/>
</dbReference>
<dbReference type="Proteomes" id="UP001222118">
    <property type="component" value="Chromosome"/>
</dbReference>